<evidence type="ECO:0000313" key="2">
    <source>
        <dbReference type="Proteomes" id="UP000749646"/>
    </source>
</evidence>
<sequence length="152" mass="17520">KDKAHQQRQQKKLAYEPTLEKDICTLEKNSHNGKWTPRKTMKNIAKGMKEIHFMTEVDKKLLEQGLRSCFDVCRCATEADTCIGCHKDLQQRVAISGDSDLLNLKSLGHARNLSLVREIHENDLTSMFEDYLNGAELVIGLGFFREFQRRPQ</sequence>
<organism evidence="1 2">
    <name type="scientific">Modicella reniformis</name>
    <dbReference type="NCBI Taxonomy" id="1440133"/>
    <lineage>
        <taxon>Eukaryota</taxon>
        <taxon>Fungi</taxon>
        <taxon>Fungi incertae sedis</taxon>
        <taxon>Mucoromycota</taxon>
        <taxon>Mortierellomycotina</taxon>
        <taxon>Mortierellomycetes</taxon>
        <taxon>Mortierellales</taxon>
        <taxon>Mortierellaceae</taxon>
        <taxon>Modicella</taxon>
    </lineage>
</organism>
<reference evidence="1" key="1">
    <citation type="journal article" date="2020" name="Fungal Divers.">
        <title>Resolving the Mortierellaceae phylogeny through synthesis of multi-gene phylogenetics and phylogenomics.</title>
        <authorList>
            <person name="Vandepol N."/>
            <person name="Liber J."/>
            <person name="Desiro A."/>
            <person name="Na H."/>
            <person name="Kennedy M."/>
            <person name="Barry K."/>
            <person name="Grigoriev I.V."/>
            <person name="Miller A.N."/>
            <person name="O'Donnell K."/>
            <person name="Stajich J.E."/>
            <person name="Bonito G."/>
        </authorList>
    </citation>
    <scope>NUCLEOTIDE SEQUENCE</scope>
    <source>
        <strain evidence="1">MES-2147</strain>
    </source>
</reference>
<protein>
    <submittedName>
        <fullName evidence="1">Uncharacterized protein</fullName>
    </submittedName>
</protein>
<proteinExistence type="predicted"/>
<gene>
    <name evidence="1" type="ORF">BGZ65_005462</name>
</gene>
<comment type="caution">
    <text evidence="1">The sequence shown here is derived from an EMBL/GenBank/DDBJ whole genome shotgun (WGS) entry which is preliminary data.</text>
</comment>
<accession>A0A9P6ST48</accession>
<name>A0A9P6ST48_9FUNG</name>
<evidence type="ECO:0000313" key="1">
    <source>
        <dbReference type="EMBL" id="KAF9999135.1"/>
    </source>
</evidence>
<dbReference type="Proteomes" id="UP000749646">
    <property type="component" value="Unassembled WGS sequence"/>
</dbReference>
<keyword evidence="2" id="KW-1185">Reference proteome</keyword>
<dbReference type="AlphaFoldDB" id="A0A9P6ST48"/>
<feature type="non-terminal residue" evidence="1">
    <location>
        <position position="1"/>
    </location>
</feature>
<dbReference type="EMBL" id="JAAAHW010000774">
    <property type="protein sequence ID" value="KAF9999135.1"/>
    <property type="molecule type" value="Genomic_DNA"/>
</dbReference>